<dbReference type="STRING" id="452.Lspi_0933"/>
<feature type="compositionally biased region" description="Polar residues" evidence="3">
    <location>
        <begin position="13"/>
        <end position="22"/>
    </location>
</feature>
<feature type="compositionally biased region" description="Polar residues" evidence="3">
    <location>
        <begin position="286"/>
        <end position="301"/>
    </location>
</feature>
<gene>
    <name evidence="5" type="primary">dnaJ_1</name>
    <name evidence="5" type="ORF">Lspi_0933</name>
</gene>
<feature type="compositionally biased region" description="Polar residues" evidence="3">
    <location>
        <begin position="240"/>
        <end position="250"/>
    </location>
</feature>
<dbReference type="PROSITE" id="PS00636">
    <property type="entry name" value="DNAJ_1"/>
    <property type="match status" value="1"/>
</dbReference>
<keyword evidence="6" id="KW-1185">Reference proteome</keyword>
<proteinExistence type="predicted"/>
<dbReference type="Gene3D" id="1.10.287.110">
    <property type="entry name" value="DnaJ domain"/>
    <property type="match status" value="1"/>
</dbReference>
<comment type="caution">
    <text evidence="5">The sequence shown here is derived from an EMBL/GenBank/DDBJ whole genome shotgun (WGS) entry which is preliminary data.</text>
</comment>
<dbReference type="OrthoDB" id="9779889at2"/>
<keyword evidence="1" id="KW-0963">Cytoplasm</keyword>
<evidence type="ECO:0000256" key="3">
    <source>
        <dbReference type="SAM" id="MobiDB-lite"/>
    </source>
</evidence>
<dbReference type="PANTHER" id="PTHR44825">
    <property type="match status" value="1"/>
</dbReference>
<dbReference type="Proteomes" id="UP000054877">
    <property type="component" value="Unassembled WGS sequence"/>
</dbReference>
<organism evidence="5 6">
    <name type="scientific">Legionella spiritensis</name>
    <dbReference type="NCBI Taxonomy" id="452"/>
    <lineage>
        <taxon>Bacteria</taxon>
        <taxon>Pseudomonadati</taxon>
        <taxon>Pseudomonadota</taxon>
        <taxon>Gammaproteobacteria</taxon>
        <taxon>Legionellales</taxon>
        <taxon>Legionellaceae</taxon>
        <taxon>Legionella</taxon>
    </lineage>
</organism>
<feature type="compositionally biased region" description="Low complexity" evidence="3">
    <location>
        <begin position="97"/>
        <end position="111"/>
    </location>
</feature>
<evidence type="ECO:0000256" key="1">
    <source>
        <dbReference type="ARBA" id="ARBA00022490"/>
    </source>
</evidence>
<dbReference type="SMART" id="SM00271">
    <property type="entry name" value="DnaJ"/>
    <property type="match status" value="1"/>
</dbReference>
<protein>
    <submittedName>
        <fullName evidence="5">Molecular chaperone DnaJ</fullName>
    </submittedName>
</protein>
<dbReference type="CDD" id="cd06257">
    <property type="entry name" value="DnaJ"/>
    <property type="match status" value="1"/>
</dbReference>
<dbReference type="AlphaFoldDB" id="A0A0W0Z763"/>
<accession>A0A0W0Z763</accession>
<evidence type="ECO:0000313" key="6">
    <source>
        <dbReference type="Proteomes" id="UP000054877"/>
    </source>
</evidence>
<dbReference type="InterPro" id="IPR018253">
    <property type="entry name" value="DnaJ_domain_CS"/>
</dbReference>
<dbReference type="InterPro" id="IPR052763">
    <property type="entry name" value="DnaJ_C4"/>
</dbReference>
<evidence type="ECO:0000256" key="2">
    <source>
        <dbReference type="ARBA" id="ARBA00023186"/>
    </source>
</evidence>
<feature type="compositionally biased region" description="Basic and acidic residues" evidence="3">
    <location>
        <begin position="1"/>
        <end position="12"/>
    </location>
</feature>
<sequence>MSSTPEDAKPETQKQPSSNIQRINGAGNFYEVLGVAQDASPSEIKKAYFKAAKEVHPDKNPENVKKESEAAFDKLHNAYETLSDEGKRATYDNTLKQTSSQTQTQTNTESSIVVAKSPTSAPEKSKPKTEKKPEEDAKPEEITDKKEETAAEKPAGPQKNKAQQVNDKLYDFMKEIYSTDGIDDPVIKAWLKFMQTMMELNQALTNALLGKLFSDKKADKGNKEENIVEDELAQEDTPLSEMTSTDNNQLAIEDNKESSPLMLTAASDTLAITDGSELNDKDIPSLDSSGGTNEMTSSQELDQPDTIAPK</sequence>
<feature type="domain" description="J" evidence="4">
    <location>
        <begin position="28"/>
        <end position="95"/>
    </location>
</feature>
<dbReference type="RefSeq" id="WP_058482869.1">
    <property type="nucleotide sequence ID" value="NZ_CAAAII010000002.1"/>
</dbReference>
<dbReference type="PROSITE" id="PS50076">
    <property type="entry name" value="DNAJ_2"/>
    <property type="match status" value="1"/>
</dbReference>
<dbReference type="InterPro" id="IPR001623">
    <property type="entry name" value="DnaJ_domain"/>
</dbReference>
<dbReference type="InterPro" id="IPR036869">
    <property type="entry name" value="J_dom_sf"/>
</dbReference>
<reference evidence="5 6" key="1">
    <citation type="submission" date="2015-11" db="EMBL/GenBank/DDBJ databases">
        <title>Genomic analysis of 38 Legionella species identifies large and diverse effector repertoires.</title>
        <authorList>
            <person name="Burstein D."/>
            <person name="Amaro F."/>
            <person name="Zusman T."/>
            <person name="Lifshitz Z."/>
            <person name="Cohen O."/>
            <person name="Gilbert J.A."/>
            <person name="Pupko T."/>
            <person name="Shuman H.A."/>
            <person name="Segal G."/>
        </authorList>
    </citation>
    <scope>NUCLEOTIDE SEQUENCE [LARGE SCALE GENOMIC DNA]</scope>
    <source>
        <strain evidence="5 6">Mt.St.Helens-9</strain>
    </source>
</reference>
<name>A0A0W0Z763_LEGSP</name>
<dbReference type="PATRIC" id="fig|452.5.peg.1019"/>
<feature type="compositionally biased region" description="Basic and acidic residues" evidence="3">
    <location>
        <begin position="123"/>
        <end position="151"/>
    </location>
</feature>
<dbReference type="Pfam" id="PF00226">
    <property type="entry name" value="DnaJ"/>
    <property type="match status" value="1"/>
</dbReference>
<dbReference type="SUPFAM" id="SSF46565">
    <property type="entry name" value="Chaperone J-domain"/>
    <property type="match status" value="1"/>
</dbReference>
<feature type="region of interest" description="Disordered" evidence="3">
    <location>
        <begin position="1"/>
        <end position="23"/>
    </location>
</feature>
<dbReference type="EMBL" id="LNYX01000012">
    <property type="protein sequence ID" value="KTD64766.1"/>
    <property type="molecule type" value="Genomic_DNA"/>
</dbReference>
<feature type="region of interest" description="Disordered" evidence="3">
    <location>
        <begin position="232"/>
        <end position="310"/>
    </location>
</feature>
<evidence type="ECO:0000313" key="5">
    <source>
        <dbReference type="EMBL" id="KTD64766.1"/>
    </source>
</evidence>
<dbReference type="PANTHER" id="PTHR44825:SF1">
    <property type="entry name" value="DNAJ HOMOLOG SUBFAMILY C MEMBER 4"/>
    <property type="match status" value="1"/>
</dbReference>
<evidence type="ECO:0000259" key="4">
    <source>
        <dbReference type="PROSITE" id="PS50076"/>
    </source>
</evidence>
<feature type="region of interest" description="Disordered" evidence="3">
    <location>
        <begin position="83"/>
        <end position="163"/>
    </location>
</feature>
<dbReference type="PRINTS" id="PR00625">
    <property type="entry name" value="JDOMAIN"/>
</dbReference>
<keyword evidence="2" id="KW-0143">Chaperone</keyword>